<gene>
    <name evidence="1" type="ORF">PSR59_03920</name>
</gene>
<evidence type="ECO:0000313" key="1">
    <source>
        <dbReference type="EMBL" id="WDC82767.1"/>
    </source>
</evidence>
<sequence>MTDFVRNFLCFDDFWSMQRPLNHRTKNLPTVSFWLFPSWKASCIQKKPADLQLIANQPVFQFETGFFPASFLFQKTSSLNANRFR</sequence>
<protein>
    <submittedName>
        <fullName evidence="1">Uncharacterized protein</fullName>
    </submittedName>
</protein>
<dbReference type="EMBL" id="CP117692">
    <property type="protein sequence ID" value="WDC82767.1"/>
    <property type="molecule type" value="Genomic_DNA"/>
</dbReference>
<evidence type="ECO:0000313" key="2">
    <source>
        <dbReference type="Proteomes" id="UP001222683"/>
    </source>
</evidence>
<proteinExistence type="predicted"/>
<dbReference type="RefSeq" id="WP_180376688.1">
    <property type="nucleotide sequence ID" value="NZ_CP117692.1"/>
</dbReference>
<dbReference type="Proteomes" id="UP001222683">
    <property type="component" value="Chromosome"/>
</dbReference>
<organism evidence="1 2">
    <name type="scientific">Ligilactobacillus ruminis</name>
    <dbReference type="NCBI Taxonomy" id="1623"/>
    <lineage>
        <taxon>Bacteria</taxon>
        <taxon>Bacillati</taxon>
        <taxon>Bacillota</taxon>
        <taxon>Bacilli</taxon>
        <taxon>Lactobacillales</taxon>
        <taxon>Lactobacillaceae</taxon>
        <taxon>Ligilactobacillus</taxon>
    </lineage>
</organism>
<dbReference type="AlphaFoldDB" id="A0AAQ2XJK5"/>
<accession>A0AAQ2XJK5</accession>
<reference evidence="1" key="1">
    <citation type="submission" date="2023-02" db="EMBL/GenBank/DDBJ databases">
        <title>Complete genome sequence of Lactobacillus ruminis CACC888 isolated from Pig feces.</title>
        <authorList>
            <person name="Park S."/>
            <person name="Park M.A."/>
            <person name="Kim D.-H."/>
            <person name="Kim Y."/>
        </authorList>
    </citation>
    <scope>NUCLEOTIDE SEQUENCE</scope>
    <source>
        <strain evidence="1">CACC888</strain>
    </source>
</reference>
<name>A0AAQ2XJK5_9LACO</name>